<organism evidence="9 10">
    <name type="scientific">Hyalangium minutum</name>
    <dbReference type="NCBI Taxonomy" id="394096"/>
    <lineage>
        <taxon>Bacteria</taxon>
        <taxon>Pseudomonadati</taxon>
        <taxon>Myxococcota</taxon>
        <taxon>Myxococcia</taxon>
        <taxon>Myxococcales</taxon>
        <taxon>Cystobacterineae</taxon>
        <taxon>Archangiaceae</taxon>
        <taxon>Hyalangium</taxon>
    </lineage>
</organism>
<dbReference type="Proteomes" id="UP000028725">
    <property type="component" value="Unassembled WGS sequence"/>
</dbReference>
<name>A0A085W417_9BACT</name>
<evidence type="ECO:0000256" key="6">
    <source>
        <dbReference type="ARBA" id="ARBA00023136"/>
    </source>
</evidence>
<keyword evidence="4 7" id="KW-0812">Transmembrane</keyword>
<dbReference type="GO" id="GO:0005886">
    <property type="term" value="C:plasma membrane"/>
    <property type="evidence" value="ECO:0007669"/>
    <property type="project" value="UniProtKB-SubCell"/>
</dbReference>
<evidence type="ECO:0000313" key="10">
    <source>
        <dbReference type="Proteomes" id="UP000028725"/>
    </source>
</evidence>
<feature type="domain" description="Major facilitator superfamily (MFS) profile" evidence="8">
    <location>
        <begin position="223"/>
        <end position="415"/>
    </location>
</feature>
<dbReference type="AlphaFoldDB" id="A0A085W417"/>
<keyword evidence="3" id="KW-1003">Cell membrane</keyword>
<keyword evidence="10" id="KW-1185">Reference proteome</keyword>
<evidence type="ECO:0000256" key="5">
    <source>
        <dbReference type="ARBA" id="ARBA00022989"/>
    </source>
</evidence>
<dbReference type="PANTHER" id="PTHR23513:SF9">
    <property type="entry name" value="ENTEROBACTIN EXPORTER ENTS"/>
    <property type="match status" value="1"/>
</dbReference>
<dbReference type="PANTHER" id="PTHR23513">
    <property type="entry name" value="INTEGRAL MEMBRANE EFFLUX PROTEIN-RELATED"/>
    <property type="match status" value="1"/>
</dbReference>
<dbReference type="GO" id="GO:0022857">
    <property type="term" value="F:transmembrane transporter activity"/>
    <property type="evidence" value="ECO:0007669"/>
    <property type="project" value="InterPro"/>
</dbReference>
<gene>
    <name evidence="9" type="ORF">DB31_4140</name>
</gene>
<dbReference type="RefSeq" id="WP_044197606.1">
    <property type="nucleotide sequence ID" value="NZ_JMCB01000022.1"/>
</dbReference>
<feature type="transmembrane region" description="Helical" evidence="7">
    <location>
        <begin position="26"/>
        <end position="47"/>
    </location>
</feature>
<feature type="domain" description="Major facilitator superfamily (MFS) profile" evidence="8">
    <location>
        <begin position="1"/>
        <end position="200"/>
    </location>
</feature>
<evidence type="ECO:0000256" key="3">
    <source>
        <dbReference type="ARBA" id="ARBA00022475"/>
    </source>
</evidence>
<dbReference type="InterPro" id="IPR010290">
    <property type="entry name" value="TM_effector"/>
</dbReference>
<proteinExistence type="predicted"/>
<dbReference type="STRING" id="394096.DB31_4140"/>
<keyword evidence="5 7" id="KW-1133">Transmembrane helix</keyword>
<dbReference type="PROSITE" id="PS50850">
    <property type="entry name" value="MFS"/>
    <property type="match status" value="2"/>
</dbReference>
<reference evidence="9 10" key="1">
    <citation type="submission" date="2014-04" db="EMBL/GenBank/DDBJ databases">
        <title>Genome assembly of Hyalangium minutum DSM 14724.</title>
        <authorList>
            <person name="Sharma G."/>
            <person name="Subramanian S."/>
        </authorList>
    </citation>
    <scope>NUCLEOTIDE SEQUENCE [LARGE SCALE GENOMIC DNA]</scope>
    <source>
        <strain evidence="9 10">DSM 14724</strain>
    </source>
</reference>
<dbReference type="EMBL" id="JMCB01000022">
    <property type="protein sequence ID" value="KFE62430.1"/>
    <property type="molecule type" value="Genomic_DNA"/>
</dbReference>
<comment type="caution">
    <text evidence="9">The sequence shown here is derived from an EMBL/GenBank/DDBJ whole genome shotgun (WGS) entry which is preliminary data.</text>
</comment>
<evidence type="ECO:0000256" key="2">
    <source>
        <dbReference type="ARBA" id="ARBA00022448"/>
    </source>
</evidence>
<feature type="transmembrane region" description="Helical" evidence="7">
    <location>
        <begin position="261"/>
        <end position="281"/>
    </location>
</feature>
<keyword evidence="2" id="KW-0813">Transport</keyword>
<feature type="transmembrane region" description="Helical" evidence="7">
    <location>
        <begin position="373"/>
        <end position="397"/>
    </location>
</feature>
<feature type="transmembrane region" description="Helical" evidence="7">
    <location>
        <begin position="288"/>
        <end position="321"/>
    </location>
</feature>
<feature type="transmembrane region" description="Helical" evidence="7">
    <location>
        <begin position="83"/>
        <end position="104"/>
    </location>
</feature>
<evidence type="ECO:0000313" key="9">
    <source>
        <dbReference type="EMBL" id="KFE62430.1"/>
    </source>
</evidence>
<comment type="subcellular location">
    <subcellularLocation>
        <location evidence="1">Cell membrane</location>
        <topology evidence="1">Multi-pass membrane protein</topology>
    </subcellularLocation>
</comment>
<evidence type="ECO:0000256" key="7">
    <source>
        <dbReference type="SAM" id="Phobius"/>
    </source>
</evidence>
<dbReference type="InterPro" id="IPR036259">
    <property type="entry name" value="MFS_trans_sf"/>
</dbReference>
<evidence type="ECO:0000256" key="1">
    <source>
        <dbReference type="ARBA" id="ARBA00004651"/>
    </source>
</evidence>
<dbReference type="Gene3D" id="1.20.1250.20">
    <property type="entry name" value="MFS general substrate transporter like domains"/>
    <property type="match status" value="1"/>
</dbReference>
<evidence type="ECO:0000259" key="8">
    <source>
        <dbReference type="PROSITE" id="PS50850"/>
    </source>
</evidence>
<feature type="transmembrane region" description="Helical" evidence="7">
    <location>
        <begin position="147"/>
        <end position="169"/>
    </location>
</feature>
<evidence type="ECO:0000256" key="4">
    <source>
        <dbReference type="ARBA" id="ARBA00022692"/>
    </source>
</evidence>
<feature type="transmembrane region" description="Helical" evidence="7">
    <location>
        <begin position="53"/>
        <end position="71"/>
    </location>
</feature>
<dbReference type="InterPro" id="IPR020846">
    <property type="entry name" value="MFS_dom"/>
</dbReference>
<sequence length="415" mass="43853">MDSATAGSARSAFAHLDFRLYQAARLFMTLGVQMQSVAVGWHVYSLTQRPLDLGYVGLAQFLPAVVLSLVTGDTADRHDRRNVLLSCYVTMVVCALLLFGMAWTGTKETWPLYIVLVLIGTARAFAGPAGQSLVSHLVPAQHLSQAVAVNSTVFQVGTIAGPAVGGLLYSAVHASGVYLICAAMMAVAATMLALMEVRTGRMDRAATSWQRLLGGIRYVWRQKVVLGAISLDLFAMLLGGATALLPIYAKEILHTGPWGLGLLRSAPAVGAALIAVSMAMFPLRRNAGVVMLVCVAIFGLATIVFGVSSHLVLSLVALVVLGASDMVSVVIRQTLVQLATPPEMRGRVSAVNMVFIGASNELGEFESGLTAEWLGVVPAVVLGGVGTCAVVLLWAWLFPDLRRIARADDVKPLGA</sequence>
<dbReference type="PATRIC" id="fig|394096.3.peg.7874"/>
<feature type="transmembrane region" description="Helical" evidence="7">
    <location>
        <begin position="110"/>
        <end position="126"/>
    </location>
</feature>
<feature type="transmembrane region" description="Helical" evidence="7">
    <location>
        <begin position="224"/>
        <end position="249"/>
    </location>
</feature>
<keyword evidence="6 7" id="KW-0472">Membrane</keyword>
<dbReference type="SUPFAM" id="SSF103473">
    <property type="entry name" value="MFS general substrate transporter"/>
    <property type="match status" value="1"/>
</dbReference>
<protein>
    <submittedName>
        <fullName evidence="9">MFS permease</fullName>
    </submittedName>
</protein>
<dbReference type="CDD" id="cd06173">
    <property type="entry name" value="MFS_MefA_like"/>
    <property type="match status" value="1"/>
</dbReference>
<dbReference type="Pfam" id="PF05977">
    <property type="entry name" value="MFS_3"/>
    <property type="match status" value="1"/>
</dbReference>
<feature type="transmembrane region" description="Helical" evidence="7">
    <location>
        <begin position="175"/>
        <end position="194"/>
    </location>
</feature>
<accession>A0A085W417</accession>